<dbReference type="Pfam" id="PF00722">
    <property type="entry name" value="Glyco_hydro_16"/>
    <property type="match status" value="1"/>
</dbReference>
<dbReference type="EMBL" id="BAABFT010000001">
    <property type="protein sequence ID" value="GAA4310742.1"/>
    <property type="molecule type" value="Genomic_DNA"/>
</dbReference>
<protein>
    <recommendedName>
        <fullName evidence="2">GH16 domain-containing protein</fullName>
    </recommendedName>
</protein>
<dbReference type="InterPro" id="IPR050546">
    <property type="entry name" value="Glycosyl_Hydrlase_16"/>
</dbReference>
<comment type="similarity">
    <text evidence="1">Belongs to the glycosyl hydrolase 16 family.</text>
</comment>
<sequence length="379" mass="42933">MALTKPAELPTILPAGIFPKVSRPGQDLKITYNWDAVPMDKNYNVWVHIKDESGVTVFQNDHEPPFPTETSTWLGKFSYTQTVYVPDSLKRGTYHIVAGLYHKTDRHLLNAGKGVKAVPGLGYEIGQFSINPNAPIPPLASDKKATLDLKGYKISFRDEFDGPLDVSPLGGGTKWIAHTPYGGDFGDAQFTDPQDGFPFSTTKGFLSISAKKDGDKWRSGLLSSLDTANKGFSQLYGYFEMRAKLPAGPGTWPAFWLLKSPRVKMGFEIDIVEQYGRWPDILHTALHWWYPDRKHKGVGDNFRVENMSKQFHTYGFMWTKQEMIWYFDGKELWRKPTPPEANEPMYILIDLALGSGWPIDQTPNPSVMIVDYVRVYKKQ</sequence>
<evidence type="ECO:0000256" key="1">
    <source>
        <dbReference type="ARBA" id="ARBA00006865"/>
    </source>
</evidence>
<dbReference type="RefSeq" id="WP_345209458.1">
    <property type="nucleotide sequence ID" value="NZ_BAABFT010000001.1"/>
</dbReference>
<gene>
    <name evidence="3" type="ORF">GCM10023149_05520</name>
</gene>
<comment type="caution">
    <text evidence="3">The sequence shown here is derived from an EMBL/GenBank/DDBJ whole genome shotgun (WGS) entry which is preliminary data.</text>
</comment>
<accession>A0ABP8FTS6</accession>
<keyword evidence="4" id="KW-1185">Reference proteome</keyword>
<dbReference type="InterPro" id="IPR013320">
    <property type="entry name" value="ConA-like_dom_sf"/>
</dbReference>
<dbReference type="PANTHER" id="PTHR10963:SF55">
    <property type="entry name" value="GLYCOSIDE HYDROLASE FAMILY 16 PROTEIN"/>
    <property type="match status" value="1"/>
</dbReference>
<dbReference type="Proteomes" id="UP001500582">
    <property type="component" value="Unassembled WGS sequence"/>
</dbReference>
<organism evidence="3 4">
    <name type="scientific">Mucilaginibacter gynuensis</name>
    <dbReference type="NCBI Taxonomy" id="1302236"/>
    <lineage>
        <taxon>Bacteria</taxon>
        <taxon>Pseudomonadati</taxon>
        <taxon>Bacteroidota</taxon>
        <taxon>Sphingobacteriia</taxon>
        <taxon>Sphingobacteriales</taxon>
        <taxon>Sphingobacteriaceae</taxon>
        <taxon>Mucilaginibacter</taxon>
    </lineage>
</organism>
<dbReference type="InterPro" id="IPR000757">
    <property type="entry name" value="Beta-glucanase-like"/>
</dbReference>
<proteinExistence type="inferred from homology"/>
<evidence type="ECO:0000259" key="2">
    <source>
        <dbReference type="PROSITE" id="PS51762"/>
    </source>
</evidence>
<dbReference type="CDD" id="cd08023">
    <property type="entry name" value="GH16_laminarinase_like"/>
    <property type="match status" value="1"/>
</dbReference>
<reference evidence="4" key="1">
    <citation type="journal article" date="2019" name="Int. J. Syst. Evol. Microbiol.">
        <title>The Global Catalogue of Microorganisms (GCM) 10K type strain sequencing project: providing services to taxonomists for standard genome sequencing and annotation.</title>
        <authorList>
            <consortium name="The Broad Institute Genomics Platform"/>
            <consortium name="The Broad Institute Genome Sequencing Center for Infectious Disease"/>
            <person name="Wu L."/>
            <person name="Ma J."/>
        </authorList>
    </citation>
    <scope>NUCLEOTIDE SEQUENCE [LARGE SCALE GENOMIC DNA]</scope>
    <source>
        <strain evidence="4">JCM 17705</strain>
    </source>
</reference>
<evidence type="ECO:0000313" key="4">
    <source>
        <dbReference type="Proteomes" id="UP001500582"/>
    </source>
</evidence>
<dbReference type="PROSITE" id="PS51762">
    <property type="entry name" value="GH16_2"/>
    <property type="match status" value="1"/>
</dbReference>
<evidence type="ECO:0000313" key="3">
    <source>
        <dbReference type="EMBL" id="GAA4310742.1"/>
    </source>
</evidence>
<feature type="domain" description="GH16" evidence="2">
    <location>
        <begin position="129"/>
        <end position="379"/>
    </location>
</feature>
<dbReference type="Gene3D" id="2.60.120.200">
    <property type="match status" value="1"/>
</dbReference>
<name>A0ABP8FTS6_9SPHI</name>
<dbReference type="PANTHER" id="PTHR10963">
    <property type="entry name" value="GLYCOSYL HYDROLASE-RELATED"/>
    <property type="match status" value="1"/>
</dbReference>
<dbReference type="SUPFAM" id="SSF49899">
    <property type="entry name" value="Concanavalin A-like lectins/glucanases"/>
    <property type="match status" value="1"/>
</dbReference>